<dbReference type="PANTHER" id="PTHR15952">
    <property type="entry name" value="EXPORTIN-T/LOS1"/>
    <property type="match status" value="1"/>
</dbReference>
<accession>A0A6S7K3C3</accession>
<dbReference type="InterPro" id="IPR011989">
    <property type="entry name" value="ARM-like"/>
</dbReference>
<comment type="caution">
    <text evidence="2">The sequence shown here is derived from an EMBL/GenBank/DDBJ whole genome shotgun (WGS) entry which is preliminary data.</text>
</comment>
<name>A0A6S7K3C3_PARCT</name>
<dbReference type="Gene3D" id="1.25.10.10">
    <property type="entry name" value="Leucine-rich Repeat Variant"/>
    <property type="match status" value="1"/>
</dbReference>
<comment type="function">
    <text evidence="1">tRNA nucleus export receptor which facilitates tRNA translocation across the nuclear pore complex.</text>
</comment>
<dbReference type="InterPro" id="IPR040017">
    <property type="entry name" value="XPOT"/>
</dbReference>
<keyword evidence="1" id="KW-0539">Nucleus</keyword>
<keyword evidence="1" id="KW-0694">RNA-binding</keyword>
<feature type="non-terminal residue" evidence="2">
    <location>
        <position position="137"/>
    </location>
</feature>
<dbReference type="Pfam" id="PF19282">
    <property type="entry name" value="Exportin-T"/>
    <property type="match status" value="1"/>
</dbReference>
<comment type="similarity">
    <text evidence="1">Belongs to the exportin family.</text>
</comment>
<sequence length="137" mass="15631">TDDSDFQAKLAKLINTAGTQLIICWSKLTKAGSTEEASKTLSITENKLNYMFGFLGNEDDDISQSVHSFARDYITLLKQLPNMSSAQERNIKGLLLTVIKKMKYDESYDFDQEGEDEAMFLEYRKLLKILFQNIGQL</sequence>
<proteinExistence type="inferred from homology"/>
<dbReference type="GO" id="GO:0000049">
    <property type="term" value="F:tRNA binding"/>
    <property type="evidence" value="ECO:0007669"/>
    <property type="project" value="UniProtKB-UniRule"/>
</dbReference>
<protein>
    <recommendedName>
        <fullName evidence="1">Exportin-T</fullName>
    </recommendedName>
    <alternativeName>
        <fullName evidence="1">Exportin(tRNA)</fullName>
    </alternativeName>
    <alternativeName>
        <fullName evidence="1">tRNA exportin</fullName>
    </alternativeName>
</protein>
<dbReference type="GO" id="GO:0031267">
    <property type="term" value="F:small GTPase binding"/>
    <property type="evidence" value="ECO:0007669"/>
    <property type="project" value="InterPro"/>
</dbReference>
<keyword evidence="1" id="KW-0820">tRNA-binding</keyword>
<feature type="non-terminal residue" evidence="2">
    <location>
        <position position="1"/>
    </location>
</feature>
<reference evidence="2" key="1">
    <citation type="submission" date="2020-04" db="EMBL/GenBank/DDBJ databases">
        <authorList>
            <person name="Alioto T."/>
            <person name="Alioto T."/>
            <person name="Gomez Garrido J."/>
        </authorList>
    </citation>
    <scope>NUCLEOTIDE SEQUENCE</scope>
    <source>
        <strain evidence="2">A484AB</strain>
    </source>
</reference>
<dbReference type="InterPro" id="IPR045546">
    <property type="entry name" value="Exportin-T_C"/>
</dbReference>
<dbReference type="GO" id="GO:0005643">
    <property type="term" value="C:nuclear pore"/>
    <property type="evidence" value="ECO:0007669"/>
    <property type="project" value="TreeGrafter"/>
</dbReference>
<dbReference type="OrthoDB" id="26399at2759"/>
<keyword evidence="1" id="KW-0963">Cytoplasm</keyword>
<dbReference type="AlphaFoldDB" id="A0A6S7K3C3"/>
<evidence type="ECO:0000256" key="1">
    <source>
        <dbReference type="RuleBase" id="RU366037"/>
    </source>
</evidence>
<dbReference type="Proteomes" id="UP001152795">
    <property type="component" value="Unassembled WGS sequence"/>
</dbReference>
<organism evidence="2 3">
    <name type="scientific">Paramuricea clavata</name>
    <name type="common">Red gorgonian</name>
    <name type="synonym">Violescent sea-whip</name>
    <dbReference type="NCBI Taxonomy" id="317549"/>
    <lineage>
        <taxon>Eukaryota</taxon>
        <taxon>Metazoa</taxon>
        <taxon>Cnidaria</taxon>
        <taxon>Anthozoa</taxon>
        <taxon>Octocorallia</taxon>
        <taxon>Malacalcyonacea</taxon>
        <taxon>Plexauridae</taxon>
        <taxon>Paramuricea</taxon>
    </lineage>
</organism>
<evidence type="ECO:0000313" key="3">
    <source>
        <dbReference type="Proteomes" id="UP001152795"/>
    </source>
</evidence>
<keyword evidence="3" id="KW-1185">Reference proteome</keyword>
<keyword evidence="1" id="KW-0813">Transport</keyword>
<dbReference type="PANTHER" id="PTHR15952:SF11">
    <property type="entry name" value="EXPORTIN-T"/>
    <property type="match status" value="1"/>
</dbReference>
<evidence type="ECO:0000313" key="2">
    <source>
        <dbReference type="EMBL" id="CAB4037958.1"/>
    </source>
</evidence>
<gene>
    <name evidence="2" type="ORF">PACLA_8A082807</name>
</gene>
<dbReference type="GO" id="GO:0016363">
    <property type="term" value="C:nuclear matrix"/>
    <property type="evidence" value="ECO:0007669"/>
    <property type="project" value="TreeGrafter"/>
</dbReference>
<dbReference type="EMBL" id="CACRXK020023653">
    <property type="protein sequence ID" value="CAB4037958.1"/>
    <property type="molecule type" value="Genomic_DNA"/>
</dbReference>
<dbReference type="GO" id="GO:0005737">
    <property type="term" value="C:cytoplasm"/>
    <property type="evidence" value="ECO:0007669"/>
    <property type="project" value="UniProtKB-SubCell"/>
</dbReference>
<dbReference type="GO" id="GO:0071528">
    <property type="term" value="P:tRNA re-export from nucleus"/>
    <property type="evidence" value="ECO:0007669"/>
    <property type="project" value="UniProtKB-UniRule"/>
</dbReference>
<comment type="subcellular location">
    <subcellularLocation>
        <location evidence="1">Nucleus</location>
    </subcellularLocation>
    <subcellularLocation>
        <location evidence="1">Cytoplasm</location>
    </subcellularLocation>
    <text evidence="1">Shuttles between the nucleus and the cytoplasm.</text>
</comment>